<name>A0A511W7R7_9BACI</name>
<dbReference type="AlphaFoldDB" id="A0A511W7R7"/>
<sequence>MCCKDDDMNTVSKEQGYKKIPLSSKELKELSVKPKIEDGKLKFDQNKESHRYIMGEND</sequence>
<protein>
    <submittedName>
        <fullName evidence="1">Uncharacterized protein</fullName>
    </submittedName>
</protein>
<proteinExistence type="predicted"/>
<organism evidence="1 2">
    <name type="scientific">Alkalibacillus haloalkaliphilus</name>
    <dbReference type="NCBI Taxonomy" id="94136"/>
    <lineage>
        <taxon>Bacteria</taxon>
        <taxon>Bacillati</taxon>
        <taxon>Bacillota</taxon>
        <taxon>Bacilli</taxon>
        <taxon>Bacillales</taxon>
        <taxon>Bacillaceae</taxon>
        <taxon>Alkalibacillus</taxon>
    </lineage>
</organism>
<comment type="caution">
    <text evidence="1">The sequence shown here is derived from an EMBL/GenBank/DDBJ whole genome shotgun (WGS) entry which is preliminary data.</text>
</comment>
<reference evidence="1 2" key="1">
    <citation type="submission" date="2019-07" db="EMBL/GenBank/DDBJ databases">
        <title>Whole genome shotgun sequence of Alkalibacillus haloalkaliphilus NBRC 103110.</title>
        <authorList>
            <person name="Hosoyama A."/>
            <person name="Uohara A."/>
            <person name="Ohji S."/>
            <person name="Ichikawa N."/>
        </authorList>
    </citation>
    <scope>NUCLEOTIDE SEQUENCE [LARGE SCALE GENOMIC DNA]</scope>
    <source>
        <strain evidence="1 2">NBRC 103110</strain>
    </source>
</reference>
<dbReference type="EMBL" id="BJYA01000004">
    <property type="protein sequence ID" value="GEN45432.1"/>
    <property type="molecule type" value="Genomic_DNA"/>
</dbReference>
<accession>A0A511W7R7</accession>
<evidence type="ECO:0000313" key="1">
    <source>
        <dbReference type="EMBL" id="GEN45432.1"/>
    </source>
</evidence>
<evidence type="ECO:0000313" key="2">
    <source>
        <dbReference type="Proteomes" id="UP000321440"/>
    </source>
</evidence>
<keyword evidence="2" id="KW-1185">Reference proteome</keyword>
<gene>
    <name evidence="1" type="ORF">AHA02nite_12080</name>
</gene>
<dbReference type="Proteomes" id="UP000321440">
    <property type="component" value="Unassembled WGS sequence"/>
</dbReference>